<dbReference type="PANTHER" id="PTHR21240">
    <property type="entry name" value="2-AMINO-3-CARBOXYLMUCONATE-6-SEMIALDEHYDE DECARBOXYLASE"/>
    <property type="match status" value="1"/>
</dbReference>
<evidence type="ECO:0000313" key="4">
    <source>
        <dbReference type="Proteomes" id="UP000279306"/>
    </source>
</evidence>
<dbReference type="InterPro" id="IPR006680">
    <property type="entry name" value="Amidohydro-rel"/>
</dbReference>
<gene>
    <name evidence="3" type="ORF">NCTC10437_01642</name>
</gene>
<dbReference type="AlphaFoldDB" id="A0A3S4SGI2"/>
<keyword evidence="1 3" id="KW-0456">Lyase</keyword>
<dbReference type="SUPFAM" id="SSF51556">
    <property type="entry name" value="Metallo-dependent hydrolases"/>
    <property type="match status" value="1"/>
</dbReference>
<name>A0A3S4SGI2_MYCAU</name>
<reference evidence="3 4" key="1">
    <citation type="submission" date="2018-12" db="EMBL/GenBank/DDBJ databases">
        <authorList>
            <consortium name="Pathogen Informatics"/>
        </authorList>
    </citation>
    <scope>NUCLEOTIDE SEQUENCE [LARGE SCALE GENOMIC DNA]</scope>
    <source>
        <strain evidence="3 4">NCTC10437</strain>
    </source>
</reference>
<dbReference type="Pfam" id="PF04909">
    <property type="entry name" value="Amidohydro_2"/>
    <property type="match status" value="1"/>
</dbReference>
<dbReference type="Proteomes" id="UP000279306">
    <property type="component" value="Chromosome"/>
</dbReference>
<dbReference type="EMBL" id="LR134356">
    <property type="protein sequence ID" value="VEG52808.1"/>
    <property type="molecule type" value="Genomic_DNA"/>
</dbReference>
<dbReference type="GO" id="GO:0016787">
    <property type="term" value="F:hydrolase activity"/>
    <property type="evidence" value="ECO:0007669"/>
    <property type="project" value="InterPro"/>
</dbReference>
<dbReference type="KEGG" id="mauu:NCTC10437_01642"/>
<dbReference type="GO" id="GO:0019748">
    <property type="term" value="P:secondary metabolic process"/>
    <property type="evidence" value="ECO:0007669"/>
    <property type="project" value="TreeGrafter"/>
</dbReference>
<evidence type="ECO:0000313" key="3">
    <source>
        <dbReference type="EMBL" id="VEG52808.1"/>
    </source>
</evidence>
<evidence type="ECO:0000259" key="2">
    <source>
        <dbReference type="Pfam" id="PF04909"/>
    </source>
</evidence>
<dbReference type="InterPro" id="IPR032466">
    <property type="entry name" value="Metal_Hydrolase"/>
</dbReference>
<accession>A0A3S4SGI2</accession>
<dbReference type="PANTHER" id="PTHR21240:SF28">
    <property type="entry name" value="ISO-OROTATE DECARBOXYLASE (EUROFUNG)"/>
    <property type="match status" value="1"/>
</dbReference>
<feature type="domain" description="Amidohydrolase-related" evidence="2">
    <location>
        <begin position="15"/>
        <end position="328"/>
    </location>
</feature>
<organism evidence="3 4">
    <name type="scientific">Mycolicibacterium aurum</name>
    <name type="common">Mycobacterium aurum</name>
    <dbReference type="NCBI Taxonomy" id="1791"/>
    <lineage>
        <taxon>Bacteria</taxon>
        <taxon>Bacillati</taxon>
        <taxon>Actinomycetota</taxon>
        <taxon>Actinomycetes</taxon>
        <taxon>Mycobacteriales</taxon>
        <taxon>Mycobacteriaceae</taxon>
        <taxon>Mycolicibacterium</taxon>
    </lineage>
</organism>
<keyword evidence="4" id="KW-1185">Reference proteome</keyword>
<dbReference type="OrthoDB" id="8673173at2"/>
<dbReference type="Gene3D" id="3.20.20.140">
    <property type="entry name" value="Metal-dependent hydrolases"/>
    <property type="match status" value="1"/>
</dbReference>
<evidence type="ECO:0000256" key="1">
    <source>
        <dbReference type="ARBA" id="ARBA00023239"/>
    </source>
</evidence>
<protein>
    <submittedName>
        <fullName evidence="3">Aminocarboxymuconate-semialdehyde decarboxylase</fullName>
        <ecNumber evidence="3">4.1.1.45</ecNumber>
    </submittedName>
</protein>
<dbReference type="GO" id="GO:0005737">
    <property type="term" value="C:cytoplasm"/>
    <property type="evidence" value="ECO:0007669"/>
    <property type="project" value="TreeGrafter"/>
</dbReference>
<sequence>MTHSPSTSFLAPGHIDIHAHLLPEDCYDIPAATGVRSLTERDGELHLGDFPIAVTRDQISGVGRILSDMDTEDIAVRVVSAPPYAFAVTAERDAAADYARRVNDGLIRMCEDNPDRLVPIGVLPVQDRAATAAEVKYLAAEGIRGVAVPPVVGSLTLGDPELHHVLDTCAEAGLAVLVHPTQQPRPGFNHHYLQNLIGNPVESATAIASILLDGTFDRLPTLRIAFVHGAGVAPALLGRWDHGWRMRADVRADTAEPPSEVFRRHVYADALAHSVEAGELLCKVIDPGRITLGSDYPFDMADQHPVRSASALGLDRDVLRSNALRWLGC</sequence>
<dbReference type="GO" id="GO:0001760">
    <property type="term" value="F:aminocarboxymuconate-semialdehyde decarboxylase activity"/>
    <property type="evidence" value="ECO:0007669"/>
    <property type="project" value="UniProtKB-EC"/>
</dbReference>
<proteinExistence type="predicted"/>
<dbReference type="EC" id="4.1.1.45" evidence="3"/>
<dbReference type="RefSeq" id="WP_048635530.1">
    <property type="nucleotide sequence ID" value="NZ_CVQQ01000036.1"/>
</dbReference>
<dbReference type="STRING" id="1791.GCA_001049355_05708"/>
<dbReference type="InterPro" id="IPR032465">
    <property type="entry name" value="ACMSD"/>
</dbReference>